<dbReference type="Proteomes" id="UP000203073">
    <property type="component" value="Segment"/>
</dbReference>
<evidence type="ECO:0000313" key="2">
    <source>
        <dbReference type="Proteomes" id="UP000203073"/>
    </source>
</evidence>
<name>A0A1C9EHW3_9CAUD</name>
<dbReference type="RefSeq" id="YP_009289858.1">
    <property type="nucleotide sequence ID" value="NC_031099.1"/>
</dbReference>
<sequence length="107" mass="11798">MSATRRGRDRPPKRCRKCDQPVLWWRNANRDGSICVDLSSDESGTVQKLVTTEDGGPVVWGKKLSGRDLANAVSAGEMLFTLHATTCAADRARNPKPEGLLIHRPKD</sequence>
<proteinExistence type="predicted"/>
<accession>A0A1C9EHW3</accession>
<protein>
    <submittedName>
        <fullName evidence="1">Uncharacterized protein</fullName>
    </submittedName>
</protein>
<dbReference type="OrthoDB" id="26397at10239"/>
<reference evidence="2" key="1">
    <citation type="submission" date="2016-07" db="EMBL/GenBank/DDBJ databases">
        <authorList>
            <person name="Florea S."/>
            <person name="Webb J.S."/>
            <person name="Jaromczyk J."/>
            <person name="Schardl C.L."/>
        </authorList>
    </citation>
    <scope>NUCLEOTIDE SEQUENCE [LARGE SCALE GENOMIC DNA]</scope>
</reference>
<gene>
    <name evidence="1" type="primary">49</name>
    <name evidence="1" type="ORF">SEA_HEDWIG_49</name>
</gene>
<keyword evidence="2" id="KW-1185">Reference proteome</keyword>
<evidence type="ECO:0000313" key="1">
    <source>
        <dbReference type="EMBL" id="AON97342.1"/>
    </source>
</evidence>
<dbReference type="GeneID" id="29056496"/>
<organism evidence="1 2">
    <name type="scientific">Gordonia phage Hedwig</name>
    <dbReference type="NCBI Taxonomy" id="1887648"/>
    <lineage>
        <taxon>Viruses</taxon>
        <taxon>Duplodnaviria</taxon>
        <taxon>Heunggongvirae</taxon>
        <taxon>Uroviricota</taxon>
        <taxon>Caudoviricetes</taxon>
        <taxon>Hedwigvirus</taxon>
        <taxon>Hedwigvirus hedwig</taxon>
    </lineage>
</organism>
<dbReference type="KEGG" id="vg:29056496"/>
<dbReference type="EMBL" id="KX557279">
    <property type="protein sequence ID" value="AON97342.1"/>
    <property type="molecule type" value="Genomic_DNA"/>
</dbReference>